<comment type="caution">
    <text evidence="2">The sequence shown here is derived from an EMBL/GenBank/DDBJ whole genome shotgun (WGS) entry which is preliminary data.</text>
</comment>
<organism evidence="2 3">
    <name type="scientific">Idiomarina rhizosphaerae</name>
    <dbReference type="NCBI Taxonomy" id="2961572"/>
    <lineage>
        <taxon>Bacteria</taxon>
        <taxon>Pseudomonadati</taxon>
        <taxon>Pseudomonadota</taxon>
        <taxon>Gammaproteobacteria</taxon>
        <taxon>Alteromonadales</taxon>
        <taxon>Idiomarinaceae</taxon>
        <taxon>Idiomarina</taxon>
    </lineage>
</organism>
<feature type="transmembrane region" description="Helical" evidence="1">
    <location>
        <begin position="21"/>
        <end position="41"/>
    </location>
</feature>
<sequence>MIDDLSRSIRANLYERITNPLLGAAAVAWVFWNYKLILILLSSITPAEKITFIEGVLYPSWYWSLLYLIALPLISSMVFLYAYPIPAKYVYRYTRTQLKELKRIKLEVEDETPASQEEHIQLRRKVNELENRYYSDLTERDSEIARLQGLIANQKQTSSTPSSVRPRKETESVVENKIKLGEELNKFADEGKISLKKIVKLTVGDKDYVLGSHIKKEGPGEVSVIKLEDSYKYEDEISVQVEISEPLEPNQVLWVFDGHSSRELHGTDFQLKKADFAMKNARVEIRQPNPIKPGKHIVVSNIVQFAY</sequence>
<dbReference type="EMBL" id="JAMZDE010000006">
    <property type="protein sequence ID" value="MCP1339265.1"/>
    <property type="molecule type" value="Genomic_DNA"/>
</dbReference>
<name>A0A9X2FX59_9GAMM</name>
<protein>
    <submittedName>
        <fullName evidence="2">Uncharacterized protein</fullName>
    </submittedName>
</protein>
<keyword evidence="1" id="KW-1133">Transmembrane helix</keyword>
<dbReference type="RefSeq" id="WP_253618926.1">
    <property type="nucleotide sequence ID" value="NZ_JAMZDE010000006.1"/>
</dbReference>
<feature type="transmembrane region" description="Helical" evidence="1">
    <location>
        <begin position="61"/>
        <end position="83"/>
    </location>
</feature>
<gene>
    <name evidence="2" type="ORF">NJR55_06620</name>
</gene>
<evidence type="ECO:0000256" key="1">
    <source>
        <dbReference type="SAM" id="Phobius"/>
    </source>
</evidence>
<proteinExistence type="predicted"/>
<dbReference type="AlphaFoldDB" id="A0A9X2FX59"/>
<accession>A0A9X2FX59</accession>
<keyword evidence="1" id="KW-0472">Membrane</keyword>
<reference evidence="2" key="1">
    <citation type="submission" date="2022-06" db="EMBL/GenBank/DDBJ databases">
        <title>Idiomarina rhizosphaerae M1R2S28.</title>
        <authorList>
            <person name="Sun J.-Q."/>
            <person name="Li L.-F."/>
        </authorList>
    </citation>
    <scope>NUCLEOTIDE SEQUENCE</scope>
    <source>
        <strain evidence="2">M1R2S28</strain>
    </source>
</reference>
<dbReference type="Proteomes" id="UP001139474">
    <property type="component" value="Unassembled WGS sequence"/>
</dbReference>
<keyword evidence="1" id="KW-0812">Transmembrane</keyword>
<keyword evidence="3" id="KW-1185">Reference proteome</keyword>
<evidence type="ECO:0000313" key="2">
    <source>
        <dbReference type="EMBL" id="MCP1339265.1"/>
    </source>
</evidence>
<evidence type="ECO:0000313" key="3">
    <source>
        <dbReference type="Proteomes" id="UP001139474"/>
    </source>
</evidence>